<accession>A0A2P7QV22</accession>
<feature type="domain" description="AB hydrolase-1" evidence="1">
    <location>
        <begin position="47"/>
        <end position="148"/>
    </location>
</feature>
<reference evidence="2 3" key="1">
    <citation type="submission" date="2018-03" db="EMBL/GenBank/DDBJ databases">
        <title>The draft genome of Sphingosinicella sp. GL-C-18.</title>
        <authorList>
            <person name="Liu L."/>
            <person name="Li L."/>
            <person name="Liang L."/>
            <person name="Zhang X."/>
            <person name="Wang T."/>
        </authorList>
    </citation>
    <scope>NUCLEOTIDE SEQUENCE [LARGE SCALE GENOMIC DNA]</scope>
    <source>
        <strain evidence="2 3">GL-C-18</strain>
    </source>
</reference>
<dbReference type="GO" id="GO:0016787">
    <property type="term" value="F:hydrolase activity"/>
    <property type="evidence" value="ECO:0007669"/>
    <property type="project" value="UniProtKB-KW"/>
</dbReference>
<proteinExistence type="predicted"/>
<dbReference type="EMBL" id="PXYI01000002">
    <property type="protein sequence ID" value="PSJ41818.1"/>
    <property type="molecule type" value="Genomic_DNA"/>
</dbReference>
<gene>
    <name evidence="2" type="ORF">C7I55_05970</name>
</gene>
<name>A0A2P7QV22_9SPHN</name>
<dbReference type="Pfam" id="PF00561">
    <property type="entry name" value="Abhydrolase_1"/>
    <property type="match status" value="1"/>
</dbReference>
<dbReference type="Gene3D" id="3.40.50.1820">
    <property type="entry name" value="alpha/beta hydrolase"/>
    <property type="match status" value="1"/>
</dbReference>
<dbReference type="InterPro" id="IPR000073">
    <property type="entry name" value="AB_hydrolase_1"/>
</dbReference>
<evidence type="ECO:0000313" key="2">
    <source>
        <dbReference type="EMBL" id="PSJ41818.1"/>
    </source>
</evidence>
<dbReference type="InterPro" id="IPR029058">
    <property type="entry name" value="AB_hydrolase_fold"/>
</dbReference>
<comment type="caution">
    <text evidence="2">The sequence shown here is derived from an EMBL/GenBank/DDBJ whole genome shotgun (WGS) entry which is preliminary data.</text>
</comment>
<keyword evidence="3" id="KW-1185">Reference proteome</keyword>
<sequence length="228" mass="24532">MNISEADSRPPPLRLLVREPLALLSRFHRAFGPLGPFGPEDGAPLMVLPGFLATDRSTLGLQKALATAGYRVTGWGLGMNRGVKARTIDDIVAQVEQFGGGVPTILVGWSLGGIYAREVAKRRPDLVAKVVTMGSPFSAHPRANNVWRLYELIARHPVDAPPIETDLAEKPPVLTIALWSRKDGIVAPAAARGQDGERDRAIELECSHMAFAVSAKAWPHVVAAVRDG</sequence>
<evidence type="ECO:0000259" key="1">
    <source>
        <dbReference type="Pfam" id="PF00561"/>
    </source>
</evidence>
<dbReference type="RefSeq" id="WP_106511985.1">
    <property type="nucleotide sequence ID" value="NZ_PXYI01000002.1"/>
</dbReference>
<dbReference type="SUPFAM" id="SSF53474">
    <property type="entry name" value="alpha/beta-Hydrolases"/>
    <property type="match status" value="1"/>
</dbReference>
<dbReference type="Proteomes" id="UP000241167">
    <property type="component" value="Unassembled WGS sequence"/>
</dbReference>
<keyword evidence="2" id="KW-0378">Hydrolase</keyword>
<dbReference type="AlphaFoldDB" id="A0A2P7QV22"/>
<protein>
    <submittedName>
        <fullName evidence="2">Alpha/beta hydrolase</fullName>
    </submittedName>
</protein>
<organism evidence="2 3">
    <name type="scientific">Allosphingosinicella deserti</name>
    <dbReference type="NCBI Taxonomy" id="2116704"/>
    <lineage>
        <taxon>Bacteria</taxon>
        <taxon>Pseudomonadati</taxon>
        <taxon>Pseudomonadota</taxon>
        <taxon>Alphaproteobacteria</taxon>
        <taxon>Sphingomonadales</taxon>
        <taxon>Sphingomonadaceae</taxon>
        <taxon>Allosphingosinicella</taxon>
    </lineage>
</organism>
<evidence type="ECO:0000313" key="3">
    <source>
        <dbReference type="Proteomes" id="UP000241167"/>
    </source>
</evidence>